<gene>
    <name evidence="1" type="ORF">J1N35_007863</name>
</gene>
<evidence type="ECO:0000313" key="1">
    <source>
        <dbReference type="EMBL" id="KAH1114485.1"/>
    </source>
</evidence>
<sequence length="71" mass="7653">MGEEAFHNKVMAMVSAKNELVVPTLEFKRRRVSAVQDFPPGCGRMAAPNSGLSKKITVDDLVKASGSRSFG</sequence>
<evidence type="ECO:0000313" key="2">
    <source>
        <dbReference type="Proteomes" id="UP000828251"/>
    </source>
</evidence>
<organism evidence="1 2">
    <name type="scientific">Gossypium stocksii</name>
    <dbReference type="NCBI Taxonomy" id="47602"/>
    <lineage>
        <taxon>Eukaryota</taxon>
        <taxon>Viridiplantae</taxon>
        <taxon>Streptophyta</taxon>
        <taxon>Embryophyta</taxon>
        <taxon>Tracheophyta</taxon>
        <taxon>Spermatophyta</taxon>
        <taxon>Magnoliopsida</taxon>
        <taxon>eudicotyledons</taxon>
        <taxon>Gunneridae</taxon>
        <taxon>Pentapetalae</taxon>
        <taxon>rosids</taxon>
        <taxon>malvids</taxon>
        <taxon>Malvales</taxon>
        <taxon>Malvaceae</taxon>
        <taxon>Malvoideae</taxon>
        <taxon>Gossypium</taxon>
    </lineage>
</organism>
<reference evidence="1 2" key="1">
    <citation type="journal article" date="2021" name="Plant Biotechnol. J.">
        <title>Multi-omics assisted identification of the key and species-specific regulatory components of drought-tolerant mechanisms in Gossypium stocksii.</title>
        <authorList>
            <person name="Yu D."/>
            <person name="Ke L."/>
            <person name="Zhang D."/>
            <person name="Wu Y."/>
            <person name="Sun Y."/>
            <person name="Mei J."/>
            <person name="Sun J."/>
            <person name="Sun Y."/>
        </authorList>
    </citation>
    <scope>NUCLEOTIDE SEQUENCE [LARGE SCALE GENOMIC DNA]</scope>
    <source>
        <strain evidence="2">cv. E1</strain>
        <tissue evidence="1">Leaf</tissue>
    </source>
</reference>
<accession>A0A9D3W989</accession>
<dbReference type="Proteomes" id="UP000828251">
    <property type="component" value="Unassembled WGS sequence"/>
</dbReference>
<name>A0A9D3W989_9ROSI</name>
<dbReference type="EMBL" id="JAIQCV010000003">
    <property type="protein sequence ID" value="KAH1114485.1"/>
    <property type="molecule type" value="Genomic_DNA"/>
</dbReference>
<comment type="caution">
    <text evidence="1">The sequence shown here is derived from an EMBL/GenBank/DDBJ whole genome shotgun (WGS) entry which is preliminary data.</text>
</comment>
<proteinExistence type="predicted"/>
<keyword evidence="2" id="KW-1185">Reference proteome</keyword>
<dbReference type="AlphaFoldDB" id="A0A9D3W989"/>
<protein>
    <submittedName>
        <fullName evidence="1">Uncharacterized protein</fullName>
    </submittedName>
</protein>